<evidence type="ECO:0000256" key="10">
    <source>
        <dbReference type="HAMAP-Rule" id="MF_01405"/>
    </source>
</evidence>
<dbReference type="InterPro" id="IPR002637">
    <property type="entry name" value="RdgB/HAM1"/>
</dbReference>
<dbReference type="PANTHER" id="PTHR11067">
    <property type="entry name" value="INOSINE TRIPHOSPHATE PYROPHOSPHATASE/HAM1 PROTEIN"/>
    <property type="match status" value="1"/>
</dbReference>
<protein>
    <recommendedName>
        <fullName evidence="10">dITP/XTP pyrophosphatase</fullName>
        <ecNumber evidence="10">3.6.1.66</ecNumber>
    </recommendedName>
    <alternativeName>
        <fullName evidence="10">Non-canonical purine NTP pyrophosphatase</fullName>
    </alternativeName>
    <alternativeName>
        <fullName evidence="10">Non-standard purine NTP pyrophosphatase</fullName>
    </alternativeName>
    <alternativeName>
        <fullName evidence="10">Nucleoside-triphosphate diphosphatase</fullName>
    </alternativeName>
    <alternativeName>
        <fullName evidence="10">Nucleoside-triphosphate pyrophosphatase</fullName>
        <shortName evidence="10">NTPase</shortName>
    </alternativeName>
</protein>
<proteinExistence type="inferred from homology"/>
<dbReference type="Gene3D" id="3.90.950.10">
    <property type="match status" value="1"/>
</dbReference>
<comment type="catalytic activity">
    <reaction evidence="10">
        <text>ITP + H2O = IMP + diphosphate + H(+)</text>
        <dbReference type="Rhea" id="RHEA:29399"/>
        <dbReference type="ChEBI" id="CHEBI:15377"/>
        <dbReference type="ChEBI" id="CHEBI:15378"/>
        <dbReference type="ChEBI" id="CHEBI:33019"/>
        <dbReference type="ChEBI" id="CHEBI:58053"/>
        <dbReference type="ChEBI" id="CHEBI:61402"/>
        <dbReference type="EC" id="3.6.1.66"/>
    </reaction>
</comment>
<comment type="catalytic activity">
    <reaction evidence="9 10">
        <text>XTP + H2O = XMP + diphosphate + H(+)</text>
        <dbReference type="Rhea" id="RHEA:28610"/>
        <dbReference type="ChEBI" id="CHEBI:15377"/>
        <dbReference type="ChEBI" id="CHEBI:15378"/>
        <dbReference type="ChEBI" id="CHEBI:33019"/>
        <dbReference type="ChEBI" id="CHEBI:57464"/>
        <dbReference type="ChEBI" id="CHEBI:61314"/>
        <dbReference type="EC" id="3.6.1.66"/>
    </reaction>
</comment>
<evidence type="ECO:0000256" key="7">
    <source>
        <dbReference type="ARBA" id="ARBA00023080"/>
    </source>
</evidence>
<dbReference type="GO" id="GO:0005829">
    <property type="term" value="C:cytosol"/>
    <property type="evidence" value="ECO:0007669"/>
    <property type="project" value="TreeGrafter"/>
</dbReference>
<dbReference type="Pfam" id="PF01725">
    <property type="entry name" value="Ham1p_like"/>
    <property type="match status" value="1"/>
</dbReference>
<organism evidence="12 13">
    <name type="scientific">Fervidicola ferrireducens</name>
    <dbReference type="NCBI Taxonomy" id="520764"/>
    <lineage>
        <taxon>Bacteria</taxon>
        <taxon>Bacillati</taxon>
        <taxon>Bacillota</taxon>
        <taxon>Clostridia</taxon>
        <taxon>Thermosediminibacterales</taxon>
        <taxon>Thermosediminibacteraceae</taxon>
        <taxon>Fervidicola</taxon>
    </lineage>
</organism>
<comment type="catalytic activity">
    <reaction evidence="8 10">
        <text>dITP + H2O = dIMP + diphosphate + H(+)</text>
        <dbReference type="Rhea" id="RHEA:28342"/>
        <dbReference type="ChEBI" id="CHEBI:15377"/>
        <dbReference type="ChEBI" id="CHEBI:15378"/>
        <dbReference type="ChEBI" id="CHEBI:33019"/>
        <dbReference type="ChEBI" id="CHEBI:61194"/>
        <dbReference type="ChEBI" id="CHEBI:61382"/>
        <dbReference type="EC" id="3.6.1.66"/>
    </reaction>
</comment>
<comment type="caution">
    <text evidence="12">The sequence shown here is derived from an EMBL/GenBank/DDBJ whole genome shotgun (WGS) entry which is preliminary data.</text>
</comment>
<dbReference type="GO" id="GO:0035870">
    <property type="term" value="F:dITP diphosphatase activity"/>
    <property type="evidence" value="ECO:0007669"/>
    <property type="project" value="UniProtKB-UniRule"/>
</dbReference>
<reference evidence="12 13" key="1">
    <citation type="submission" date="2015-12" db="EMBL/GenBank/DDBJ databases">
        <title>Draft genome sequnece of Fervidicola ferrireducens strain Y170.</title>
        <authorList>
            <person name="Patel B.K."/>
        </authorList>
    </citation>
    <scope>NUCLEOTIDE SEQUENCE [LARGE SCALE GENOMIC DNA]</scope>
    <source>
        <strain evidence="12 13">Y170</strain>
    </source>
</reference>
<feature type="active site" description="Proton acceptor" evidence="10">
    <location>
        <position position="69"/>
    </location>
</feature>
<feature type="binding site" evidence="10">
    <location>
        <position position="69"/>
    </location>
    <ligand>
        <name>Mg(2+)</name>
        <dbReference type="ChEBI" id="CHEBI:18420"/>
    </ligand>
</feature>
<keyword evidence="6 10" id="KW-0460">Magnesium</keyword>
<dbReference type="EC" id="3.6.1.66" evidence="10"/>
<dbReference type="AlphaFoldDB" id="A0A140LBU7"/>
<evidence type="ECO:0000256" key="1">
    <source>
        <dbReference type="ARBA" id="ARBA00008023"/>
    </source>
</evidence>
<dbReference type="GO" id="GO:0036220">
    <property type="term" value="F:ITP diphosphatase activity"/>
    <property type="evidence" value="ECO:0007669"/>
    <property type="project" value="UniProtKB-UniRule"/>
</dbReference>
<keyword evidence="3 10" id="KW-0479">Metal-binding</keyword>
<evidence type="ECO:0000313" key="12">
    <source>
        <dbReference type="EMBL" id="KXG78022.1"/>
    </source>
</evidence>
<dbReference type="FunFam" id="3.90.950.10:FF:000001">
    <property type="entry name" value="dITP/XTP pyrophosphatase"/>
    <property type="match status" value="1"/>
</dbReference>
<evidence type="ECO:0000313" key="13">
    <source>
        <dbReference type="Proteomes" id="UP000070427"/>
    </source>
</evidence>
<keyword evidence="7 10" id="KW-0546">Nucleotide metabolism</keyword>
<dbReference type="FunCoup" id="A0A140LBU7">
    <property type="interactions" value="343"/>
</dbReference>
<evidence type="ECO:0000256" key="4">
    <source>
        <dbReference type="ARBA" id="ARBA00022741"/>
    </source>
</evidence>
<dbReference type="PANTHER" id="PTHR11067:SF9">
    <property type="entry name" value="INOSINE TRIPHOSPHATE PYROPHOSPHATASE"/>
    <property type="match status" value="1"/>
</dbReference>
<dbReference type="GO" id="GO:0046872">
    <property type="term" value="F:metal ion binding"/>
    <property type="evidence" value="ECO:0007669"/>
    <property type="project" value="UniProtKB-KW"/>
</dbReference>
<feature type="binding site" evidence="10">
    <location>
        <begin position="180"/>
        <end position="181"/>
    </location>
    <ligand>
        <name>substrate</name>
    </ligand>
</feature>
<evidence type="ECO:0000256" key="5">
    <source>
        <dbReference type="ARBA" id="ARBA00022801"/>
    </source>
</evidence>
<dbReference type="GO" id="GO:0000166">
    <property type="term" value="F:nucleotide binding"/>
    <property type="evidence" value="ECO:0007669"/>
    <property type="project" value="UniProtKB-KW"/>
</dbReference>
<dbReference type="GO" id="GO:0036222">
    <property type="term" value="F:XTP diphosphatase activity"/>
    <property type="evidence" value="ECO:0007669"/>
    <property type="project" value="UniProtKB-UniRule"/>
</dbReference>
<feature type="binding site" evidence="10">
    <location>
        <begin position="152"/>
        <end position="155"/>
    </location>
    <ligand>
        <name>substrate</name>
    </ligand>
</feature>
<feature type="binding site" evidence="10">
    <location>
        <position position="70"/>
    </location>
    <ligand>
        <name>substrate</name>
    </ligand>
</feature>
<evidence type="ECO:0000256" key="6">
    <source>
        <dbReference type="ARBA" id="ARBA00022842"/>
    </source>
</evidence>
<evidence type="ECO:0000256" key="9">
    <source>
        <dbReference type="ARBA" id="ARBA00052017"/>
    </source>
</evidence>
<comment type="similarity">
    <text evidence="1 10 11">Belongs to the HAM1 NTPase family.</text>
</comment>
<evidence type="ECO:0000256" key="8">
    <source>
        <dbReference type="ARBA" id="ARBA00051875"/>
    </source>
</evidence>
<keyword evidence="4 10" id="KW-0547">Nucleotide-binding</keyword>
<dbReference type="HAMAP" id="MF_01405">
    <property type="entry name" value="Non_canon_purine_NTPase"/>
    <property type="match status" value="1"/>
</dbReference>
<dbReference type="SUPFAM" id="SSF52972">
    <property type="entry name" value="ITPase-like"/>
    <property type="match status" value="1"/>
</dbReference>
<dbReference type="STRING" id="520764.AN618_06340"/>
<sequence>MRSIVVATKNRGKLKEFKVMLSDIPVDILSLCDFPDIEVEENGKTFDENALIKAKKVVQLTGTAALSDDSGLEVEALGGRPGVHTARFAGPGAGDRENIEKLLKELDGVPAEKRKARFVCCLCFALPDGRIFIEHGYLEGFITFEPKGTMGFGYDPVFFVPELGKTLAEATLEEKNAVSHRARAMQKMKKHLLQFVKSVFGSGGAAIEDSGI</sequence>
<dbReference type="PATRIC" id="fig|520764.3.peg.664"/>
<dbReference type="EMBL" id="LOED01000005">
    <property type="protein sequence ID" value="KXG78022.1"/>
    <property type="molecule type" value="Genomic_DNA"/>
</dbReference>
<dbReference type="InterPro" id="IPR020922">
    <property type="entry name" value="dITP/XTP_pyrophosphatase"/>
</dbReference>
<keyword evidence="13" id="KW-1185">Reference proteome</keyword>
<dbReference type="GO" id="GO:0009117">
    <property type="term" value="P:nucleotide metabolic process"/>
    <property type="evidence" value="ECO:0007669"/>
    <property type="project" value="UniProtKB-KW"/>
</dbReference>
<gene>
    <name evidence="12" type="primary">rdgB</name>
    <name evidence="12" type="ORF">AN618_06340</name>
</gene>
<name>A0A140LBU7_9FIRM</name>
<evidence type="ECO:0000256" key="3">
    <source>
        <dbReference type="ARBA" id="ARBA00022723"/>
    </source>
</evidence>
<keyword evidence="5 10" id="KW-0378">Hydrolase</keyword>
<dbReference type="NCBIfam" id="TIGR00042">
    <property type="entry name" value="RdgB/HAM1 family non-canonical purine NTP pyrophosphatase"/>
    <property type="match status" value="1"/>
</dbReference>
<dbReference type="RefSeq" id="WP_066351993.1">
    <property type="nucleotide sequence ID" value="NZ_LOED01000005.1"/>
</dbReference>
<comment type="cofactor">
    <cofactor evidence="10">
        <name>Mg(2+)</name>
        <dbReference type="ChEBI" id="CHEBI:18420"/>
    </cofactor>
    <text evidence="10">Binds 1 Mg(2+) ion per subunit.</text>
</comment>
<dbReference type="InterPro" id="IPR029001">
    <property type="entry name" value="ITPase-like_fam"/>
</dbReference>
<dbReference type="CDD" id="cd00515">
    <property type="entry name" value="HAM1"/>
    <property type="match status" value="1"/>
</dbReference>
<dbReference type="GO" id="GO:0009146">
    <property type="term" value="P:purine nucleoside triphosphate catabolic process"/>
    <property type="evidence" value="ECO:0007669"/>
    <property type="project" value="UniProtKB-UniRule"/>
</dbReference>
<dbReference type="GO" id="GO:0017111">
    <property type="term" value="F:ribonucleoside triphosphate phosphatase activity"/>
    <property type="evidence" value="ECO:0007669"/>
    <property type="project" value="InterPro"/>
</dbReference>
<evidence type="ECO:0000256" key="11">
    <source>
        <dbReference type="RuleBase" id="RU003781"/>
    </source>
</evidence>
<dbReference type="Proteomes" id="UP000070427">
    <property type="component" value="Unassembled WGS sequence"/>
</dbReference>
<feature type="binding site" evidence="10">
    <location>
        <position position="40"/>
    </location>
    <ligand>
        <name>Mg(2+)</name>
        <dbReference type="ChEBI" id="CHEBI:18420"/>
    </ligand>
</feature>
<comment type="subunit">
    <text evidence="2 10">Homodimer.</text>
</comment>
<comment type="function">
    <text evidence="10">Pyrophosphatase that catalyzes the hydrolysis of nucleoside triphosphates to their monophosphate derivatives, with a high preference for the non-canonical purine nucleotides XTP (xanthosine triphosphate), dITP (deoxyinosine triphosphate) and ITP. Seems to function as a house-cleaning enzyme that removes non-canonical purine nucleotides from the nucleotide pool, thus preventing their incorporation into DNA/RNA and avoiding chromosomal lesions.</text>
</comment>
<dbReference type="OrthoDB" id="9807456at2"/>
<feature type="binding site" evidence="10">
    <location>
        <position position="175"/>
    </location>
    <ligand>
        <name>substrate</name>
    </ligand>
</feature>
<feature type="binding site" evidence="10">
    <location>
        <begin position="8"/>
        <end position="13"/>
    </location>
    <ligand>
        <name>substrate</name>
    </ligand>
</feature>
<accession>A0A140LBU7</accession>
<evidence type="ECO:0000256" key="2">
    <source>
        <dbReference type="ARBA" id="ARBA00011738"/>
    </source>
</evidence>
<dbReference type="InParanoid" id="A0A140LBU7"/>
<dbReference type="NCBIfam" id="NF011397">
    <property type="entry name" value="PRK14822.1"/>
    <property type="match status" value="1"/>
</dbReference>